<evidence type="ECO:0000256" key="2">
    <source>
        <dbReference type="ARBA" id="ARBA00023125"/>
    </source>
</evidence>
<dbReference type="EMBL" id="CP000685">
    <property type="protein sequence ID" value="ABQ06120.1"/>
    <property type="molecule type" value="Genomic_DNA"/>
</dbReference>
<dbReference type="InterPro" id="IPR036388">
    <property type="entry name" value="WH-like_DNA-bd_sf"/>
</dbReference>
<dbReference type="GeneID" id="31766016"/>
<evidence type="ECO:0000313" key="5">
    <source>
        <dbReference type="EMBL" id="ABQ06120.1"/>
    </source>
</evidence>
<dbReference type="HOGENOM" id="CLU_111585_5_2_10"/>
<dbReference type="AlphaFoldDB" id="A5FF94"/>
<sequence>MIPQEKDCSKAMLSIKDALEAVSGNWKLLILYALCSGPKRFTELKKEVIGITDKTLARELKNLQADKLISRHVYDKTPILIEYQITDHGRSLNKVLYELWNWGLSHRREVIG</sequence>
<keyword evidence="6" id="KW-1185">Reference proteome</keyword>
<reference evidence="5 6" key="1">
    <citation type="journal article" date="2009" name="Appl. Environ. Microbiol.">
        <title>Novel features of the polysaccharide-digesting gliding bacterium Flavobacterium johnsoniae as revealed by genome sequence analysis.</title>
        <authorList>
            <person name="McBride M.J."/>
            <person name="Xie G."/>
            <person name="Martens E.C."/>
            <person name="Lapidus A."/>
            <person name="Henrissat B."/>
            <person name="Rhodes R.G."/>
            <person name="Goltsman E."/>
            <person name="Wang W."/>
            <person name="Xu J."/>
            <person name="Hunnicutt D.W."/>
            <person name="Staroscik A.M."/>
            <person name="Hoover T.R."/>
            <person name="Cheng Y.Q."/>
            <person name="Stein J.L."/>
        </authorList>
    </citation>
    <scope>NUCLEOTIDE SEQUENCE [LARGE SCALE GENOMIC DNA]</scope>
    <source>
        <strain evidence="6">ATCC 17061 / DSM 2064 / JCM 8514 / BCRC 14874 / CCUG 350202 / NBRC 14942 / NCIMB 11054 / UW101</strain>
    </source>
</reference>
<evidence type="ECO:0000259" key="4">
    <source>
        <dbReference type="PROSITE" id="PS51118"/>
    </source>
</evidence>
<name>A5FF94_FLAJ1</name>
<dbReference type="Proteomes" id="UP000006694">
    <property type="component" value="Chromosome"/>
</dbReference>
<organism evidence="5 6">
    <name type="scientific">Flavobacterium johnsoniae (strain ATCC 17061 / DSM 2064 / JCM 8514 / BCRC 14874 / CCUG 350202 / NBRC 14942 / NCIMB 11054 / UW101)</name>
    <name type="common">Cytophaga johnsonae</name>
    <dbReference type="NCBI Taxonomy" id="376686"/>
    <lineage>
        <taxon>Bacteria</taxon>
        <taxon>Pseudomonadati</taxon>
        <taxon>Bacteroidota</taxon>
        <taxon>Flavobacteriia</taxon>
        <taxon>Flavobacteriales</taxon>
        <taxon>Flavobacteriaceae</taxon>
        <taxon>Flavobacterium</taxon>
    </lineage>
</organism>
<dbReference type="InterPro" id="IPR002577">
    <property type="entry name" value="HTH_HxlR"/>
</dbReference>
<dbReference type="PANTHER" id="PTHR33204:SF29">
    <property type="entry name" value="TRANSCRIPTIONAL REGULATOR"/>
    <property type="match status" value="1"/>
</dbReference>
<protein>
    <submittedName>
        <fullName evidence="5">Transcriptional regulator, HxlR family</fullName>
    </submittedName>
</protein>
<feature type="domain" description="HTH hxlR-type" evidence="4">
    <location>
        <begin position="8"/>
        <end position="111"/>
    </location>
</feature>
<dbReference type="Gene3D" id="1.10.10.10">
    <property type="entry name" value="Winged helix-like DNA-binding domain superfamily/Winged helix DNA-binding domain"/>
    <property type="match status" value="1"/>
</dbReference>
<dbReference type="OrthoDB" id="769662at2"/>
<evidence type="ECO:0000313" key="6">
    <source>
        <dbReference type="Proteomes" id="UP000006694"/>
    </source>
</evidence>
<evidence type="ECO:0000256" key="1">
    <source>
        <dbReference type="ARBA" id="ARBA00023015"/>
    </source>
</evidence>
<keyword evidence="3" id="KW-0804">Transcription</keyword>
<proteinExistence type="predicted"/>
<dbReference type="Pfam" id="PF01638">
    <property type="entry name" value="HxlR"/>
    <property type="match status" value="1"/>
</dbReference>
<dbReference type="InterPro" id="IPR036390">
    <property type="entry name" value="WH_DNA-bd_sf"/>
</dbReference>
<gene>
    <name evidence="5" type="ordered locus">Fjoh_3103</name>
</gene>
<dbReference type="PROSITE" id="PS51118">
    <property type="entry name" value="HTH_HXLR"/>
    <property type="match status" value="1"/>
</dbReference>
<dbReference type="PANTHER" id="PTHR33204">
    <property type="entry name" value="TRANSCRIPTIONAL REGULATOR, MARR FAMILY"/>
    <property type="match status" value="1"/>
</dbReference>
<dbReference type="RefSeq" id="WP_012025090.1">
    <property type="nucleotide sequence ID" value="NC_009441.1"/>
</dbReference>
<dbReference type="SUPFAM" id="SSF46785">
    <property type="entry name" value="Winged helix' DNA-binding domain"/>
    <property type="match status" value="1"/>
</dbReference>
<keyword evidence="2" id="KW-0238">DNA-binding</keyword>
<accession>A5FF94</accession>
<evidence type="ECO:0000256" key="3">
    <source>
        <dbReference type="ARBA" id="ARBA00023163"/>
    </source>
</evidence>
<dbReference type="KEGG" id="fjo:Fjoh_3103"/>
<dbReference type="STRING" id="376686.Fjoh_3103"/>
<dbReference type="eggNOG" id="COG1733">
    <property type="taxonomic scope" value="Bacteria"/>
</dbReference>
<keyword evidence="1" id="KW-0805">Transcription regulation</keyword>
<dbReference type="GO" id="GO:0003677">
    <property type="term" value="F:DNA binding"/>
    <property type="evidence" value="ECO:0007669"/>
    <property type="project" value="UniProtKB-KW"/>
</dbReference>